<feature type="compositionally biased region" description="Polar residues" evidence="11">
    <location>
        <begin position="202"/>
        <end position="211"/>
    </location>
</feature>
<dbReference type="SUPFAM" id="SSF64356">
    <property type="entry name" value="SNARE-like"/>
    <property type="match status" value="1"/>
</dbReference>
<keyword evidence="4" id="KW-0547">Nucleotide-binding</keyword>
<feature type="compositionally biased region" description="Basic residues" evidence="11">
    <location>
        <begin position="187"/>
        <end position="199"/>
    </location>
</feature>
<dbReference type="Pfam" id="PF00448">
    <property type="entry name" value="SRP54"/>
    <property type="match status" value="1"/>
</dbReference>
<comment type="caution">
    <text evidence="14">The sequence shown here is derived from an EMBL/GenBank/DDBJ whole genome shotgun (WGS) entry which is preliminary data.</text>
</comment>
<accession>A0A8H3GYK0</accession>
<dbReference type="Proteomes" id="UP000663888">
    <property type="component" value="Unassembled WGS sequence"/>
</dbReference>
<proteinExistence type="inferred from homology"/>
<dbReference type="InterPro" id="IPR007222">
    <property type="entry name" value="Sig_recog_particle_rcpt_asu_N"/>
</dbReference>
<evidence type="ECO:0000256" key="7">
    <source>
        <dbReference type="ARBA" id="ARBA00023136"/>
    </source>
</evidence>
<evidence type="ECO:0000313" key="15">
    <source>
        <dbReference type="Proteomes" id="UP000663888"/>
    </source>
</evidence>
<dbReference type="Gene3D" id="3.30.450.60">
    <property type="match status" value="1"/>
</dbReference>
<dbReference type="Gene3D" id="3.20.20.70">
    <property type="entry name" value="Aldolase class I"/>
    <property type="match status" value="1"/>
</dbReference>
<dbReference type="InterPro" id="IPR011012">
    <property type="entry name" value="Longin-like_dom_sf"/>
</dbReference>
<dbReference type="GO" id="GO:0005047">
    <property type="term" value="F:signal recognition particle binding"/>
    <property type="evidence" value="ECO:0007669"/>
    <property type="project" value="InterPro"/>
</dbReference>
<dbReference type="SUPFAM" id="SSF47364">
    <property type="entry name" value="Domain of the SRP/SRP receptor G-proteins"/>
    <property type="match status" value="1"/>
</dbReference>
<dbReference type="AlphaFoldDB" id="A0A8H3GYK0"/>
<evidence type="ECO:0000256" key="8">
    <source>
        <dbReference type="ARBA" id="ARBA00023170"/>
    </source>
</evidence>
<evidence type="ECO:0000256" key="6">
    <source>
        <dbReference type="ARBA" id="ARBA00023134"/>
    </source>
</evidence>
<dbReference type="GO" id="GO:0016829">
    <property type="term" value="F:lyase activity"/>
    <property type="evidence" value="ECO:0007669"/>
    <property type="project" value="InterPro"/>
</dbReference>
<dbReference type="CDD" id="cd14826">
    <property type="entry name" value="SR_alpha_SRX"/>
    <property type="match status" value="1"/>
</dbReference>
<dbReference type="Gene3D" id="3.40.50.300">
    <property type="entry name" value="P-loop containing nucleotide triphosphate hydrolases"/>
    <property type="match status" value="1"/>
</dbReference>
<dbReference type="CDD" id="cd17876">
    <property type="entry name" value="SRalpha_C"/>
    <property type="match status" value="1"/>
</dbReference>
<dbReference type="InterPro" id="IPR003593">
    <property type="entry name" value="AAA+_ATPase"/>
</dbReference>
<dbReference type="Pfam" id="PF00701">
    <property type="entry name" value="DHDPS"/>
    <property type="match status" value="1"/>
</dbReference>
<dbReference type="SUPFAM" id="SSF52540">
    <property type="entry name" value="P-loop containing nucleoside triphosphate hydrolases"/>
    <property type="match status" value="1"/>
</dbReference>
<protein>
    <recommendedName>
        <fullName evidence="9">Signal recognition particle receptor subunit alpha homolog</fullName>
    </recommendedName>
    <alternativeName>
        <fullName evidence="10">Docking protein alpha</fullName>
    </alternativeName>
</protein>
<evidence type="ECO:0000256" key="9">
    <source>
        <dbReference type="ARBA" id="ARBA00071429"/>
    </source>
</evidence>
<dbReference type="SMART" id="SM01130">
    <property type="entry name" value="DHDPS"/>
    <property type="match status" value="1"/>
</dbReference>
<evidence type="ECO:0000259" key="13">
    <source>
        <dbReference type="SMART" id="SM00962"/>
    </source>
</evidence>
<evidence type="ECO:0000256" key="10">
    <source>
        <dbReference type="ARBA" id="ARBA00081194"/>
    </source>
</evidence>
<keyword evidence="8" id="KW-0675">Receptor</keyword>
<reference evidence="14" key="1">
    <citation type="submission" date="2021-01" db="EMBL/GenBank/DDBJ databases">
        <authorList>
            <person name="Kaushik A."/>
        </authorList>
    </citation>
    <scope>NUCLEOTIDE SEQUENCE</scope>
    <source>
        <strain evidence="14">AG4-R118</strain>
    </source>
</reference>
<dbReference type="InterPro" id="IPR002220">
    <property type="entry name" value="DapA-like"/>
</dbReference>
<sequence length="891" mass="96477">MLDHCSISHKGGAILWSRSFTPSASPVNSLVREAIIQDRTAAEDTFEKDGYAIKFKFVNDLELIFVVAYQRILQLTYVDDLLNVMRSVFVDMFAPFLKTFLAAVHAGTSAIGSFDFKSQFAEWDATFDKILRSLQDKATQERKARLNKPVTRGALPVTPPSDTAPALAQETPTDAEEIARNVQALKSRLKGQPKGRARRAPASSNVGGSDSDTSHTPRKKPAKTARRWADSALSPEDMASLDYSSAPSDVDMSRSIDLSQLVDESSRGAVGADGLYEVKDLDWQTKDEETEDLISRALSKSQEKQETTASSTAWSWLSRLTGGGKVLTSEDLAPVLNGMREHLMKKNVAKEIADKICESVGEGLVGKRVSGFASIKSETRTALSSAITRILTPKTSTDLLLSIRSQKSTQPTPQPYVITFVGVNGVGKSTSLGKVAFWLLQNNLRVLVAACDTFRSGAVEQLRVHVRNLGMLNDGGEKIELYEKGYGKDAAGIAKEAIAYAGQKGYDVVLVDTAGRMQDNEPLMKALAKLAAVNQPDKIIFVGEALVGNEAVDQLSKFDRALKDFSGGRGIDGMLVTKWDTVDDKVGAALITMSTVPPPGIYVPAVLFFDTNEELEFESIKSHILRLANGGVTGILIQGSNGEAQHLSHAERSQTIRFARKTLDEAGYDGQTQGKKRVVIMAGTGALSTRETKELCKEAAEAGAEFVLVLTPAVWPGMMTKEAILKFHREVADASPVPMLIYNFPVVTAGLDLDSTILSELAQHPNIVGTKLSCGQVNKLHRLASSQPATSFAPFPGRADVLVPALVCGAPGAIAALPNIAPKAHVRAYELFKEGKLKEAMEIQTLLSHADWGINKIGGVSGVKSFVSKYFGTESEEGEWVRKLIEFEKTL</sequence>
<keyword evidence="7" id="KW-0472">Membrane</keyword>
<comment type="subunit">
    <text evidence="3">Heterodimer of an alpha and a beta chain.</text>
</comment>
<evidence type="ECO:0000256" key="3">
    <source>
        <dbReference type="ARBA" id="ARBA00011870"/>
    </source>
</evidence>
<dbReference type="GO" id="GO:0006614">
    <property type="term" value="P:SRP-dependent cotranslational protein targeting to membrane"/>
    <property type="evidence" value="ECO:0007669"/>
    <property type="project" value="InterPro"/>
</dbReference>
<comment type="similarity">
    <text evidence="2">Belongs to the GTP-binding SRP family.</text>
</comment>
<dbReference type="InterPro" id="IPR013785">
    <property type="entry name" value="Aldolase_TIM"/>
</dbReference>
<dbReference type="InterPro" id="IPR000897">
    <property type="entry name" value="SRP54_GTPase_dom"/>
</dbReference>
<keyword evidence="5" id="KW-0256">Endoplasmic reticulum</keyword>
<feature type="domain" description="SRP54-type proteins GTP-binding" evidence="13">
    <location>
        <begin position="415"/>
        <end position="610"/>
    </location>
</feature>
<organism evidence="14 15">
    <name type="scientific">Rhizoctonia solani</name>
    <dbReference type="NCBI Taxonomy" id="456999"/>
    <lineage>
        <taxon>Eukaryota</taxon>
        <taxon>Fungi</taxon>
        <taxon>Dikarya</taxon>
        <taxon>Basidiomycota</taxon>
        <taxon>Agaricomycotina</taxon>
        <taxon>Agaricomycetes</taxon>
        <taxon>Cantharellales</taxon>
        <taxon>Ceratobasidiaceae</taxon>
        <taxon>Rhizoctonia</taxon>
    </lineage>
</organism>
<dbReference type="PANTHER" id="PTHR43134">
    <property type="entry name" value="SIGNAL RECOGNITION PARTICLE RECEPTOR SUBUNIT ALPHA"/>
    <property type="match status" value="1"/>
</dbReference>
<keyword evidence="6" id="KW-0342">GTP-binding</keyword>
<evidence type="ECO:0000256" key="5">
    <source>
        <dbReference type="ARBA" id="ARBA00022824"/>
    </source>
</evidence>
<evidence type="ECO:0000256" key="4">
    <source>
        <dbReference type="ARBA" id="ARBA00022741"/>
    </source>
</evidence>
<dbReference type="PANTHER" id="PTHR43134:SF1">
    <property type="entry name" value="SIGNAL RECOGNITION PARTICLE RECEPTOR SUBUNIT ALPHA"/>
    <property type="match status" value="1"/>
</dbReference>
<dbReference type="EMBL" id="CAJMWX010001312">
    <property type="protein sequence ID" value="CAE6480367.1"/>
    <property type="molecule type" value="Genomic_DNA"/>
</dbReference>
<dbReference type="SUPFAM" id="SSF51569">
    <property type="entry name" value="Aldolase"/>
    <property type="match status" value="1"/>
</dbReference>
<evidence type="ECO:0000313" key="14">
    <source>
        <dbReference type="EMBL" id="CAE6480367.1"/>
    </source>
</evidence>
<feature type="region of interest" description="Disordered" evidence="11">
    <location>
        <begin position="141"/>
        <end position="174"/>
    </location>
</feature>
<name>A0A8H3GYK0_9AGAM</name>
<evidence type="ECO:0000259" key="12">
    <source>
        <dbReference type="SMART" id="SM00382"/>
    </source>
</evidence>
<dbReference type="InterPro" id="IPR036225">
    <property type="entry name" value="SRP/SRP_N"/>
</dbReference>
<dbReference type="SMART" id="SM00382">
    <property type="entry name" value="AAA"/>
    <property type="match status" value="1"/>
</dbReference>
<dbReference type="GO" id="GO:0005785">
    <property type="term" value="C:signal recognition particle receptor complex"/>
    <property type="evidence" value="ECO:0007669"/>
    <property type="project" value="InterPro"/>
</dbReference>
<dbReference type="GO" id="GO:0005525">
    <property type="term" value="F:GTP binding"/>
    <property type="evidence" value="ECO:0007669"/>
    <property type="project" value="UniProtKB-KW"/>
</dbReference>
<feature type="compositionally biased region" description="Basic residues" evidence="11">
    <location>
        <begin position="216"/>
        <end position="226"/>
    </location>
</feature>
<feature type="domain" description="AAA+ ATPase" evidence="12">
    <location>
        <begin position="414"/>
        <end position="621"/>
    </location>
</feature>
<evidence type="ECO:0000256" key="1">
    <source>
        <dbReference type="ARBA" id="ARBA00004397"/>
    </source>
</evidence>
<comment type="subcellular location">
    <subcellularLocation>
        <location evidence="1">Endoplasmic reticulum membrane</location>
        <topology evidence="1">Peripheral membrane protein</topology>
        <orientation evidence="1">Cytoplasmic side</orientation>
    </subcellularLocation>
</comment>
<dbReference type="Gene3D" id="1.20.120.140">
    <property type="entry name" value="Signal recognition particle SRP54, nucleotide-binding domain"/>
    <property type="match status" value="1"/>
</dbReference>
<dbReference type="CDD" id="cd00408">
    <property type="entry name" value="DHDPS-like"/>
    <property type="match status" value="1"/>
</dbReference>
<dbReference type="InterPro" id="IPR013822">
    <property type="entry name" value="Signal_recog_particl_SRP54_hlx"/>
</dbReference>
<dbReference type="SMART" id="SM00962">
    <property type="entry name" value="SRP54"/>
    <property type="match status" value="1"/>
</dbReference>
<dbReference type="InterPro" id="IPR027417">
    <property type="entry name" value="P-loop_NTPase"/>
</dbReference>
<gene>
    <name evidence="14" type="ORF">RDB_LOCUS123695</name>
</gene>
<dbReference type="Pfam" id="PF04086">
    <property type="entry name" value="SRP-alpha_N"/>
    <property type="match status" value="2"/>
</dbReference>
<feature type="region of interest" description="Disordered" evidence="11">
    <location>
        <begin position="186"/>
        <end position="233"/>
    </location>
</feature>
<dbReference type="GO" id="GO:0003924">
    <property type="term" value="F:GTPase activity"/>
    <property type="evidence" value="ECO:0007669"/>
    <property type="project" value="InterPro"/>
</dbReference>
<dbReference type="InterPro" id="IPR042101">
    <property type="entry name" value="SRP54_N_sf"/>
</dbReference>
<dbReference type="FunFam" id="3.40.50.300:FF:000566">
    <property type="entry name" value="Signal recognition particle receptor subunit alpha"/>
    <property type="match status" value="1"/>
</dbReference>
<dbReference type="GO" id="GO:0006886">
    <property type="term" value="P:intracellular protein transport"/>
    <property type="evidence" value="ECO:0007669"/>
    <property type="project" value="InterPro"/>
</dbReference>
<evidence type="ECO:0000256" key="2">
    <source>
        <dbReference type="ARBA" id="ARBA00008531"/>
    </source>
</evidence>
<evidence type="ECO:0000256" key="11">
    <source>
        <dbReference type="SAM" id="MobiDB-lite"/>
    </source>
</evidence>
<dbReference type="Pfam" id="PF02881">
    <property type="entry name" value="SRP54_N"/>
    <property type="match status" value="1"/>
</dbReference>